<evidence type="ECO:0000313" key="3">
    <source>
        <dbReference type="EMBL" id="GMT10888.1"/>
    </source>
</evidence>
<dbReference type="PANTHER" id="PTHR45908:SF11">
    <property type="entry name" value="FUNGAL LIPASE-LIKE DOMAIN-CONTAINING PROTEIN"/>
    <property type="match status" value="1"/>
</dbReference>
<dbReference type="GO" id="GO:0006629">
    <property type="term" value="P:lipid metabolic process"/>
    <property type="evidence" value="ECO:0007669"/>
    <property type="project" value="InterPro"/>
</dbReference>
<dbReference type="SUPFAM" id="SSF53474">
    <property type="entry name" value="alpha/beta-Hydrolases"/>
    <property type="match status" value="1"/>
</dbReference>
<evidence type="ECO:0000313" key="4">
    <source>
        <dbReference type="Proteomes" id="UP001432322"/>
    </source>
</evidence>
<dbReference type="AlphaFoldDB" id="A0AAV5UXI5"/>
<sequence length="285" mass="31732">RLRMRRLAVLPLLFSLSLSAFDDGTARNFMMPLSAAAYSDSPQQCLDKKLNGAKLSKQVTLDCDKFSDKCSGFTFVYDSKKVVGLSFRGTTNPAQLVAEAQESAFQAKVDFVDGGQVSKYWNDGFMKLWNGGLGSDLQSLLSKHKDYTLWVTGHSLGGALASLAAAHIAANNIHPGSKITLYTMGQPRTGDQQYANVHDNLVSTEFRITHERDIVPHVPPEFMKYVHHKFEVFYENDMKPGQPYTVCSAQEDKQCSDKYDFDTSVNDHTHYYGVEVADFGKNGCK</sequence>
<gene>
    <name evidence="3" type="ORF">PFISCL1PPCAC_2185</name>
</gene>
<dbReference type="InterPro" id="IPR029058">
    <property type="entry name" value="AB_hydrolase_fold"/>
</dbReference>
<dbReference type="Proteomes" id="UP001432322">
    <property type="component" value="Unassembled WGS sequence"/>
</dbReference>
<proteinExistence type="predicted"/>
<keyword evidence="1" id="KW-0732">Signal</keyword>
<dbReference type="EMBL" id="BTSY01000001">
    <property type="protein sequence ID" value="GMT10888.1"/>
    <property type="molecule type" value="Genomic_DNA"/>
</dbReference>
<dbReference type="CDD" id="cd00519">
    <property type="entry name" value="Lipase_3"/>
    <property type="match status" value="1"/>
</dbReference>
<protein>
    <recommendedName>
        <fullName evidence="2">Fungal lipase-type domain-containing protein</fullName>
    </recommendedName>
</protein>
<name>A0AAV5UXI5_9BILA</name>
<dbReference type="PANTHER" id="PTHR45908">
    <property type="entry name" value="PROTEIN CBG11750-RELATED"/>
    <property type="match status" value="1"/>
</dbReference>
<feature type="signal peptide" evidence="1">
    <location>
        <begin position="1"/>
        <end position="26"/>
    </location>
</feature>
<keyword evidence="4" id="KW-1185">Reference proteome</keyword>
<feature type="non-terminal residue" evidence="3">
    <location>
        <position position="1"/>
    </location>
</feature>
<evidence type="ECO:0000256" key="1">
    <source>
        <dbReference type="SAM" id="SignalP"/>
    </source>
</evidence>
<dbReference type="Gene3D" id="3.40.50.1820">
    <property type="entry name" value="alpha/beta hydrolase"/>
    <property type="match status" value="1"/>
</dbReference>
<accession>A0AAV5UXI5</accession>
<dbReference type="Pfam" id="PF01764">
    <property type="entry name" value="Lipase_3"/>
    <property type="match status" value="1"/>
</dbReference>
<evidence type="ECO:0000259" key="2">
    <source>
        <dbReference type="Pfam" id="PF01764"/>
    </source>
</evidence>
<organism evidence="3 4">
    <name type="scientific">Pristionchus fissidentatus</name>
    <dbReference type="NCBI Taxonomy" id="1538716"/>
    <lineage>
        <taxon>Eukaryota</taxon>
        <taxon>Metazoa</taxon>
        <taxon>Ecdysozoa</taxon>
        <taxon>Nematoda</taxon>
        <taxon>Chromadorea</taxon>
        <taxon>Rhabditida</taxon>
        <taxon>Rhabditina</taxon>
        <taxon>Diplogasteromorpha</taxon>
        <taxon>Diplogasteroidea</taxon>
        <taxon>Neodiplogasteridae</taxon>
        <taxon>Pristionchus</taxon>
    </lineage>
</organism>
<feature type="domain" description="Fungal lipase-type" evidence="2">
    <location>
        <begin position="85"/>
        <end position="221"/>
    </location>
</feature>
<feature type="chain" id="PRO_5043562934" description="Fungal lipase-type domain-containing protein" evidence="1">
    <location>
        <begin position="27"/>
        <end position="285"/>
    </location>
</feature>
<dbReference type="InterPro" id="IPR002921">
    <property type="entry name" value="Fungal_lipase-type"/>
</dbReference>
<reference evidence="3" key="1">
    <citation type="submission" date="2023-10" db="EMBL/GenBank/DDBJ databases">
        <title>Genome assembly of Pristionchus species.</title>
        <authorList>
            <person name="Yoshida K."/>
            <person name="Sommer R.J."/>
        </authorList>
    </citation>
    <scope>NUCLEOTIDE SEQUENCE</scope>
    <source>
        <strain evidence="3">RS5133</strain>
    </source>
</reference>
<comment type="caution">
    <text evidence="3">The sequence shown here is derived from an EMBL/GenBank/DDBJ whole genome shotgun (WGS) entry which is preliminary data.</text>
</comment>